<dbReference type="Proteomes" id="UP001312865">
    <property type="component" value="Unassembled WGS sequence"/>
</dbReference>
<reference evidence="1 2" key="1">
    <citation type="journal article" date="2018" name="J. Microbiol.">
        <title>Bacillus spongiae sp. nov., isolated from sponge of Jeju Island.</title>
        <authorList>
            <person name="Lee G.E."/>
            <person name="Im W.T."/>
            <person name="Park J.S."/>
        </authorList>
    </citation>
    <scope>NUCLEOTIDE SEQUENCE [LARGE SCALE GENOMIC DNA]</scope>
    <source>
        <strain evidence="1 2">135PIL107-10</strain>
    </source>
</reference>
<name>A0ABU8HE23_9BACI</name>
<comment type="caution">
    <text evidence="1">The sequence shown here is derived from an EMBL/GenBank/DDBJ whole genome shotgun (WGS) entry which is preliminary data.</text>
</comment>
<accession>A0ABU8HE23</accession>
<protein>
    <submittedName>
        <fullName evidence="1">Uncharacterized protein</fullName>
    </submittedName>
</protein>
<dbReference type="RefSeq" id="WP_336586979.1">
    <property type="nucleotide sequence ID" value="NZ_JBBAXC010000007.1"/>
</dbReference>
<keyword evidence="2" id="KW-1185">Reference proteome</keyword>
<evidence type="ECO:0000313" key="1">
    <source>
        <dbReference type="EMBL" id="MEI5907547.1"/>
    </source>
</evidence>
<gene>
    <name evidence="1" type="ORF">WAK64_10800</name>
</gene>
<sequence length="198" mass="23171">MSNNQMIRHLSKYPPNHFDQEAFVLSSSHSVSCSIRKHNLEKQIINNSLIHKNTLAQVLYEVSYELDSKSEGEFYPIILVLKPFVINGFEQTGLYKLDYDKEIFHYCSGLEKDVLRNIMIHQEQNKITSGLGIGYYSPKNMVDPIDKIIYFSKKVNYYLNLHGEIKEKTLPADFTKNNQKEQLFLPPICFIQWLYPND</sequence>
<dbReference type="EMBL" id="JBBAXC010000007">
    <property type="protein sequence ID" value="MEI5907547.1"/>
    <property type="molecule type" value="Genomic_DNA"/>
</dbReference>
<organism evidence="1 2">
    <name type="scientific">Bacillus spongiae</name>
    <dbReference type="NCBI Taxonomy" id="2683610"/>
    <lineage>
        <taxon>Bacteria</taxon>
        <taxon>Bacillati</taxon>
        <taxon>Bacillota</taxon>
        <taxon>Bacilli</taxon>
        <taxon>Bacillales</taxon>
        <taxon>Bacillaceae</taxon>
        <taxon>Bacillus</taxon>
    </lineage>
</organism>
<proteinExistence type="predicted"/>
<evidence type="ECO:0000313" key="2">
    <source>
        <dbReference type="Proteomes" id="UP001312865"/>
    </source>
</evidence>